<dbReference type="RefSeq" id="WP_207444680.1">
    <property type="nucleotide sequence ID" value="NZ_CP061091.1"/>
</dbReference>
<dbReference type="InterPro" id="IPR029063">
    <property type="entry name" value="SAM-dependent_MTases_sf"/>
</dbReference>
<evidence type="ECO:0000313" key="3">
    <source>
        <dbReference type="Proteomes" id="UP001518990"/>
    </source>
</evidence>
<feature type="domain" description="Methyltransferase type 11" evidence="1">
    <location>
        <begin position="66"/>
        <end position="156"/>
    </location>
</feature>
<dbReference type="Pfam" id="PF08241">
    <property type="entry name" value="Methyltransf_11"/>
    <property type="match status" value="1"/>
</dbReference>
<reference evidence="2 3" key="1">
    <citation type="submission" date="2020-09" db="EMBL/GenBank/DDBJ databases">
        <title>Roseomonas.</title>
        <authorList>
            <person name="Zhu W."/>
        </authorList>
    </citation>
    <scope>NUCLEOTIDE SEQUENCE [LARGE SCALE GENOMIC DNA]</scope>
    <source>
        <strain evidence="2 3">1311</strain>
    </source>
</reference>
<sequence length="242" mass="27546">MHSPALLDRPLVSSLSPAQITAIRAIPHFRDSHYAAMDLNRIFRFYVDEFVRPLTLSAEKVRSVADIGTGYGWLAIAFALNTDFRILAVDFNGPRVVAARAIAAVLGVADRIEWAVASVDALPFPDRSFDAVYCIEVIEHVSDRPEVVRDLGRVSRRHLTVSTPNKAAPVVFHDTCLPFCHWLHPRFRNGYARLFGRLRQQDNNLFWSPWKLVSSLPEFECLSSVRRFLSPNLRLTFRRAME</sequence>
<proteinExistence type="predicted"/>
<dbReference type="InterPro" id="IPR013216">
    <property type="entry name" value="Methyltransf_11"/>
</dbReference>
<evidence type="ECO:0000313" key="2">
    <source>
        <dbReference type="EMBL" id="MBO1073051.1"/>
    </source>
</evidence>
<dbReference type="Gene3D" id="3.40.50.150">
    <property type="entry name" value="Vaccinia Virus protein VP39"/>
    <property type="match status" value="1"/>
</dbReference>
<dbReference type="GO" id="GO:0008168">
    <property type="term" value="F:methyltransferase activity"/>
    <property type="evidence" value="ECO:0007669"/>
    <property type="project" value="UniProtKB-KW"/>
</dbReference>
<dbReference type="GO" id="GO:0032259">
    <property type="term" value="P:methylation"/>
    <property type="evidence" value="ECO:0007669"/>
    <property type="project" value="UniProtKB-KW"/>
</dbReference>
<evidence type="ECO:0000259" key="1">
    <source>
        <dbReference type="Pfam" id="PF08241"/>
    </source>
</evidence>
<dbReference type="SUPFAM" id="SSF53335">
    <property type="entry name" value="S-adenosyl-L-methionine-dependent methyltransferases"/>
    <property type="match status" value="1"/>
</dbReference>
<comment type="caution">
    <text evidence="2">The sequence shown here is derived from an EMBL/GenBank/DDBJ whole genome shotgun (WGS) entry which is preliminary data.</text>
</comment>
<protein>
    <submittedName>
        <fullName evidence="2">Class I SAM-dependent methyltransferase</fullName>
    </submittedName>
</protein>
<name>A0ABS3K6H1_9PROT</name>
<accession>A0ABS3K6H1</accession>
<organism evidence="2 3">
    <name type="scientific">Roseomonas marmotae</name>
    <dbReference type="NCBI Taxonomy" id="2768161"/>
    <lineage>
        <taxon>Bacteria</taxon>
        <taxon>Pseudomonadati</taxon>
        <taxon>Pseudomonadota</taxon>
        <taxon>Alphaproteobacteria</taxon>
        <taxon>Acetobacterales</taxon>
        <taxon>Roseomonadaceae</taxon>
        <taxon>Roseomonas</taxon>
    </lineage>
</organism>
<keyword evidence="3" id="KW-1185">Reference proteome</keyword>
<keyword evidence="2" id="KW-0808">Transferase</keyword>
<dbReference type="Proteomes" id="UP001518990">
    <property type="component" value="Unassembled WGS sequence"/>
</dbReference>
<dbReference type="EMBL" id="JACTNF010000001">
    <property type="protein sequence ID" value="MBO1073051.1"/>
    <property type="molecule type" value="Genomic_DNA"/>
</dbReference>
<dbReference type="CDD" id="cd02440">
    <property type="entry name" value="AdoMet_MTases"/>
    <property type="match status" value="1"/>
</dbReference>
<gene>
    <name evidence="2" type="ORF">IAI60_00340</name>
</gene>
<keyword evidence="2" id="KW-0489">Methyltransferase</keyword>